<dbReference type="EMBL" id="QKKF02019538">
    <property type="protein sequence ID" value="RZF39864.1"/>
    <property type="molecule type" value="Genomic_DNA"/>
</dbReference>
<organism evidence="2 3">
    <name type="scientific">Laodelphax striatellus</name>
    <name type="common">Small brown planthopper</name>
    <name type="synonym">Delphax striatella</name>
    <dbReference type="NCBI Taxonomy" id="195883"/>
    <lineage>
        <taxon>Eukaryota</taxon>
        <taxon>Metazoa</taxon>
        <taxon>Ecdysozoa</taxon>
        <taxon>Arthropoda</taxon>
        <taxon>Hexapoda</taxon>
        <taxon>Insecta</taxon>
        <taxon>Pterygota</taxon>
        <taxon>Neoptera</taxon>
        <taxon>Paraneoptera</taxon>
        <taxon>Hemiptera</taxon>
        <taxon>Auchenorrhyncha</taxon>
        <taxon>Fulgoroidea</taxon>
        <taxon>Delphacidae</taxon>
        <taxon>Criomorphinae</taxon>
        <taxon>Laodelphax</taxon>
    </lineage>
</organism>
<evidence type="ECO:0000313" key="3">
    <source>
        <dbReference type="Proteomes" id="UP000291343"/>
    </source>
</evidence>
<dbReference type="InParanoid" id="A0A482X1Y5"/>
<evidence type="ECO:0000313" key="2">
    <source>
        <dbReference type="EMBL" id="RZF39864.1"/>
    </source>
</evidence>
<keyword evidence="1" id="KW-0812">Transmembrane</keyword>
<sequence length="241" mass="26443">MAGYFTSAVFLCLIVFGINFSVIVTAEVSSGANLKDEGKLLTIRADENIMQGGLSGLTSLLAALGIIKFKIVLSLITAFFIVALISKLLGGIGTITCGSLGVACPPGVAAFSAYSTYNPDYSSFEVYKGKSNSPSIFDSLYRRIDVMDMSFRMFGIEDEICRKKFVCLADNEAKGNRIFEYAMQLLGSNLAKYRDFDPKSPERRDCRQLYPQCTTVLPSEQDGFTNDSSKRVKYYKSNSIG</sequence>
<keyword evidence="1" id="KW-0472">Membrane</keyword>
<dbReference type="OrthoDB" id="7737307at2759"/>
<feature type="transmembrane region" description="Helical" evidence="1">
    <location>
        <begin position="60"/>
        <end position="85"/>
    </location>
</feature>
<gene>
    <name evidence="2" type="ORF">LSTR_LSTR014163</name>
</gene>
<dbReference type="STRING" id="195883.A0A482X1Y5"/>
<keyword evidence="3" id="KW-1185">Reference proteome</keyword>
<evidence type="ECO:0000256" key="1">
    <source>
        <dbReference type="SAM" id="Phobius"/>
    </source>
</evidence>
<dbReference type="Proteomes" id="UP000291343">
    <property type="component" value="Unassembled WGS sequence"/>
</dbReference>
<keyword evidence="1" id="KW-1133">Transmembrane helix</keyword>
<name>A0A482X1Y5_LAOST</name>
<accession>A0A482X1Y5</accession>
<protein>
    <submittedName>
        <fullName evidence="2">Uncharacterized protein</fullName>
    </submittedName>
</protein>
<reference evidence="2 3" key="1">
    <citation type="journal article" date="2017" name="Gigascience">
        <title>Genome sequence of the small brown planthopper, Laodelphax striatellus.</title>
        <authorList>
            <person name="Zhu J."/>
            <person name="Jiang F."/>
            <person name="Wang X."/>
            <person name="Yang P."/>
            <person name="Bao Y."/>
            <person name="Zhao W."/>
            <person name="Wang W."/>
            <person name="Lu H."/>
            <person name="Wang Q."/>
            <person name="Cui N."/>
            <person name="Li J."/>
            <person name="Chen X."/>
            <person name="Luo L."/>
            <person name="Yu J."/>
            <person name="Kang L."/>
            <person name="Cui F."/>
        </authorList>
    </citation>
    <scope>NUCLEOTIDE SEQUENCE [LARGE SCALE GENOMIC DNA]</scope>
    <source>
        <strain evidence="2">Lst14</strain>
    </source>
</reference>
<comment type="caution">
    <text evidence="2">The sequence shown here is derived from an EMBL/GenBank/DDBJ whole genome shotgun (WGS) entry which is preliminary data.</text>
</comment>
<proteinExistence type="predicted"/>
<dbReference type="AlphaFoldDB" id="A0A482X1Y5"/>